<dbReference type="RefSeq" id="WP_036038620.1">
    <property type="nucleotide sequence ID" value="NZ_JBGBYD010000002.1"/>
</dbReference>
<evidence type="ECO:0000313" key="1">
    <source>
        <dbReference type="EMBL" id="MEY9471569.1"/>
    </source>
</evidence>
<sequence>MQYSSELVHTMRQALETVMASVPAHQSVFGLKAAVAECILKAAAHGQTSYDGLVESASDQIQTILAMLTWGAV</sequence>
<proteinExistence type="predicted"/>
<reference evidence="1 2" key="1">
    <citation type="submission" date="2024-07" db="EMBL/GenBank/DDBJ databases">
        <title>Genomic Encyclopedia of Type Strains, Phase V (KMG-V): Genome sequencing to study the core and pangenomes of soil and plant-associated prokaryotes.</title>
        <authorList>
            <person name="Whitman W."/>
        </authorList>
    </citation>
    <scope>NUCLEOTIDE SEQUENCE [LARGE SCALE GENOMIC DNA]</scope>
    <source>
        <strain evidence="1 2">USDA 222</strain>
    </source>
</reference>
<comment type="caution">
    <text evidence="1">The sequence shown here is derived from an EMBL/GenBank/DDBJ whole genome shotgun (WGS) entry which is preliminary data.</text>
</comment>
<organism evidence="1 2">
    <name type="scientific">Bradyrhizobium yuanmingense</name>
    <dbReference type="NCBI Taxonomy" id="108015"/>
    <lineage>
        <taxon>Bacteria</taxon>
        <taxon>Pseudomonadati</taxon>
        <taxon>Pseudomonadota</taxon>
        <taxon>Alphaproteobacteria</taxon>
        <taxon>Hyphomicrobiales</taxon>
        <taxon>Nitrobacteraceae</taxon>
        <taxon>Bradyrhizobium</taxon>
    </lineage>
</organism>
<protein>
    <submittedName>
        <fullName evidence="1">Uncharacterized protein</fullName>
    </submittedName>
</protein>
<dbReference type="EMBL" id="JBGBZN010000002">
    <property type="protein sequence ID" value="MEY9471569.1"/>
    <property type="molecule type" value="Genomic_DNA"/>
</dbReference>
<name>A0ABV4GI17_9BRAD</name>
<gene>
    <name evidence="1" type="ORF">ABH992_003968</name>
</gene>
<evidence type="ECO:0000313" key="2">
    <source>
        <dbReference type="Proteomes" id="UP001565474"/>
    </source>
</evidence>
<dbReference type="Proteomes" id="UP001565474">
    <property type="component" value="Unassembled WGS sequence"/>
</dbReference>
<keyword evidence="2" id="KW-1185">Reference proteome</keyword>
<accession>A0ABV4GI17</accession>